<dbReference type="InterPro" id="IPR013785">
    <property type="entry name" value="Aldolase_TIM"/>
</dbReference>
<dbReference type="Gene3D" id="3.20.20.70">
    <property type="entry name" value="Aldolase class I"/>
    <property type="match status" value="1"/>
</dbReference>
<evidence type="ECO:0000256" key="3">
    <source>
        <dbReference type="PIRNR" id="PIRNR001365"/>
    </source>
</evidence>
<gene>
    <name evidence="4" type="ORF">O1D97_13445</name>
</gene>
<dbReference type="SUPFAM" id="SSF51569">
    <property type="entry name" value="Aldolase"/>
    <property type="match status" value="1"/>
</dbReference>
<name>A0ABT4JW30_9GAMM</name>
<dbReference type="RefSeq" id="WP_269126315.1">
    <property type="nucleotide sequence ID" value="NZ_JAPUBN010000018.1"/>
</dbReference>
<evidence type="ECO:0000313" key="5">
    <source>
        <dbReference type="Proteomes" id="UP001149719"/>
    </source>
</evidence>
<dbReference type="Proteomes" id="UP001149719">
    <property type="component" value="Unassembled WGS sequence"/>
</dbReference>
<comment type="similarity">
    <text evidence="1 3">Belongs to the DapA family.</text>
</comment>
<keyword evidence="5" id="KW-1185">Reference proteome</keyword>
<dbReference type="PANTHER" id="PTHR12128">
    <property type="entry name" value="DIHYDRODIPICOLINATE SYNTHASE"/>
    <property type="match status" value="1"/>
</dbReference>
<dbReference type="SMART" id="SM01130">
    <property type="entry name" value="DHDPS"/>
    <property type="match status" value="1"/>
</dbReference>
<protein>
    <submittedName>
        <fullName evidence="4">Dihydrodipicolinate synthase family protein</fullName>
    </submittedName>
</protein>
<dbReference type="PRINTS" id="PR00146">
    <property type="entry name" value="DHPICSNTHASE"/>
</dbReference>
<reference evidence="4" key="1">
    <citation type="submission" date="2022-12" db="EMBL/GenBank/DDBJ databases">
        <title>Marinomonas 15G1-11 sp. nov, isolated from marine algae.</title>
        <authorList>
            <person name="Butt M."/>
            <person name="Choi D.G."/>
            <person name="Kim J.M."/>
            <person name="Lee J.K."/>
            <person name="Baek J.H."/>
            <person name="Jeon C.O."/>
        </authorList>
    </citation>
    <scope>NUCLEOTIDE SEQUENCE</scope>
    <source>
        <strain evidence="4">15G1-11</strain>
    </source>
</reference>
<dbReference type="PIRSF" id="PIRSF001365">
    <property type="entry name" value="DHDPS"/>
    <property type="match status" value="1"/>
</dbReference>
<organism evidence="4 5">
    <name type="scientific">Marinomonas phaeophyticola</name>
    <dbReference type="NCBI Taxonomy" id="3004091"/>
    <lineage>
        <taxon>Bacteria</taxon>
        <taxon>Pseudomonadati</taxon>
        <taxon>Pseudomonadota</taxon>
        <taxon>Gammaproteobacteria</taxon>
        <taxon>Oceanospirillales</taxon>
        <taxon>Oceanospirillaceae</taxon>
        <taxon>Marinomonas</taxon>
    </lineage>
</organism>
<proteinExistence type="inferred from homology"/>
<evidence type="ECO:0000313" key="4">
    <source>
        <dbReference type="EMBL" id="MCZ2722586.1"/>
    </source>
</evidence>
<dbReference type="EMBL" id="JAPUBN010000018">
    <property type="protein sequence ID" value="MCZ2722586.1"/>
    <property type="molecule type" value="Genomic_DNA"/>
</dbReference>
<comment type="caution">
    <text evidence="4">The sequence shown here is derived from an EMBL/GenBank/DDBJ whole genome shotgun (WGS) entry which is preliminary data.</text>
</comment>
<accession>A0ABT4JW30</accession>
<keyword evidence="2 3" id="KW-0456">Lyase</keyword>
<evidence type="ECO:0000256" key="1">
    <source>
        <dbReference type="ARBA" id="ARBA00007592"/>
    </source>
</evidence>
<sequence length="322" mass="35874">MNFEGIYTPVITPFKSDYTIDYDAYAIHVKYLLDSGVNGLMIGGTTGEYYVESHEERVELLKIARQICQDKIQIIFGTGSINPDASIKLAEDAAKYEADVILVATPPYSLPTQRELALHALTVDRAANLPIMLYNYPDRMGVNMEAEFLDRVGRSANFCGIKESSGDINRLHLLARDYPHIQVACGMDDQALEFFAWGARSWVCAGSNFLPKEHIALYKATVLENDFQKGRRIMSAMMPLMRVLEQGGKFIQSVKYGVTLDGRFSGEMRKPLRGLNKEEKCAMSQVVKTLKTAIASIESEAPKQLVGTLKESINNLQTKAGE</sequence>
<dbReference type="PANTHER" id="PTHR12128:SF66">
    <property type="entry name" value="4-HYDROXY-2-OXOGLUTARATE ALDOLASE, MITOCHONDRIAL"/>
    <property type="match status" value="1"/>
</dbReference>
<dbReference type="InterPro" id="IPR002220">
    <property type="entry name" value="DapA-like"/>
</dbReference>
<dbReference type="CDD" id="cd00408">
    <property type="entry name" value="DHDPS-like"/>
    <property type="match status" value="1"/>
</dbReference>
<evidence type="ECO:0000256" key="2">
    <source>
        <dbReference type="ARBA" id="ARBA00023239"/>
    </source>
</evidence>
<dbReference type="Pfam" id="PF00701">
    <property type="entry name" value="DHDPS"/>
    <property type="match status" value="1"/>
</dbReference>